<organism evidence="2 3">
    <name type="scientific">Pseudonocardia hierapolitana</name>
    <dbReference type="NCBI Taxonomy" id="1128676"/>
    <lineage>
        <taxon>Bacteria</taxon>
        <taxon>Bacillati</taxon>
        <taxon>Actinomycetota</taxon>
        <taxon>Actinomycetes</taxon>
        <taxon>Pseudonocardiales</taxon>
        <taxon>Pseudonocardiaceae</taxon>
        <taxon>Pseudonocardia</taxon>
    </lineage>
</organism>
<reference evidence="2 3" key="1">
    <citation type="submission" date="2019-06" db="EMBL/GenBank/DDBJ databases">
        <title>Sequencing the genomes of 1000 actinobacteria strains.</title>
        <authorList>
            <person name="Klenk H.-P."/>
        </authorList>
    </citation>
    <scope>NUCLEOTIDE SEQUENCE [LARGE SCALE GENOMIC DNA]</scope>
    <source>
        <strain evidence="2 3">DSM 45671</strain>
    </source>
</reference>
<feature type="compositionally biased region" description="Basic and acidic residues" evidence="1">
    <location>
        <begin position="43"/>
        <end position="57"/>
    </location>
</feature>
<protein>
    <submittedName>
        <fullName evidence="2">Uncharacterized protein</fullName>
    </submittedName>
</protein>
<comment type="caution">
    <text evidence="2">The sequence shown here is derived from an EMBL/GenBank/DDBJ whole genome shotgun (WGS) entry which is preliminary data.</text>
</comment>
<dbReference type="EMBL" id="VIWU01000001">
    <property type="protein sequence ID" value="TWF80277.1"/>
    <property type="molecule type" value="Genomic_DNA"/>
</dbReference>
<dbReference type="AlphaFoldDB" id="A0A561SZK0"/>
<feature type="region of interest" description="Disordered" evidence="1">
    <location>
        <begin position="24"/>
        <end position="57"/>
    </location>
</feature>
<dbReference type="Proteomes" id="UP000321261">
    <property type="component" value="Unassembled WGS sequence"/>
</dbReference>
<sequence>MHDTCSVECLAGSDELADFVEHRLQNDDTGNGPDQPCGAGQAEPHERGDRSHEHDHDGVCRMLLAL</sequence>
<evidence type="ECO:0000256" key="1">
    <source>
        <dbReference type="SAM" id="MobiDB-lite"/>
    </source>
</evidence>
<proteinExistence type="predicted"/>
<accession>A0A561SZK0</accession>
<keyword evidence="3" id="KW-1185">Reference proteome</keyword>
<name>A0A561SZK0_9PSEU</name>
<dbReference type="RefSeq" id="WP_147258985.1">
    <property type="nucleotide sequence ID" value="NZ_VIWU01000001.1"/>
</dbReference>
<gene>
    <name evidence="2" type="ORF">FHX44_116220</name>
</gene>
<evidence type="ECO:0000313" key="3">
    <source>
        <dbReference type="Proteomes" id="UP000321261"/>
    </source>
</evidence>
<evidence type="ECO:0000313" key="2">
    <source>
        <dbReference type="EMBL" id="TWF80277.1"/>
    </source>
</evidence>